<evidence type="ECO:0000259" key="5">
    <source>
        <dbReference type="Pfam" id="PF12564"/>
    </source>
</evidence>
<feature type="domain" description="DNA methylase N-4/N-6" evidence="4">
    <location>
        <begin position="231"/>
        <end position="542"/>
    </location>
</feature>
<feature type="domain" description="Type III restriction/modification enzyme methylation subunit" evidence="5">
    <location>
        <begin position="61"/>
        <end position="116"/>
    </location>
</feature>
<dbReference type="InterPro" id="IPR002052">
    <property type="entry name" value="DNA_methylase_N6_adenine_CS"/>
</dbReference>
<comment type="caution">
    <text evidence="6">The sequence shown here is derived from an EMBL/GenBank/DDBJ whole genome shotgun (WGS) entry which is preliminary data.</text>
</comment>
<dbReference type="EMBL" id="MAYW01000041">
    <property type="protein sequence ID" value="ODS32996.1"/>
    <property type="molecule type" value="Genomic_DNA"/>
</dbReference>
<dbReference type="GO" id="GO:0032259">
    <property type="term" value="P:methylation"/>
    <property type="evidence" value="ECO:0007669"/>
    <property type="project" value="UniProtKB-KW"/>
</dbReference>
<keyword evidence="2 6" id="KW-0489">Methyltransferase</keyword>
<dbReference type="PROSITE" id="PS00092">
    <property type="entry name" value="N6_MTASE"/>
    <property type="match status" value="1"/>
</dbReference>
<dbReference type="InterPro" id="IPR002941">
    <property type="entry name" value="DNA_methylase_N4/N6"/>
</dbReference>
<name>A0A1E3XBK0_9BACT</name>
<dbReference type="InterPro" id="IPR022221">
    <property type="entry name" value="TypeIII_RM_meth"/>
</dbReference>
<organism evidence="6 7">
    <name type="scientific">Candidatus Scalindua rubra</name>
    <dbReference type="NCBI Taxonomy" id="1872076"/>
    <lineage>
        <taxon>Bacteria</taxon>
        <taxon>Pseudomonadati</taxon>
        <taxon>Planctomycetota</taxon>
        <taxon>Candidatus Brocadiia</taxon>
        <taxon>Candidatus Brocadiales</taxon>
        <taxon>Candidatus Scalinduaceae</taxon>
        <taxon>Candidatus Scalindua</taxon>
    </lineage>
</organism>
<keyword evidence="3" id="KW-0808">Transferase</keyword>
<evidence type="ECO:0000256" key="3">
    <source>
        <dbReference type="ARBA" id="ARBA00022679"/>
    </source>
</evidence>
<dbReference type="Proteomes" id="UP000094056">
    <property type="component" value="Unassembled WGS sequence"/>
</dbReference>
<evidence type="ECO:0000313" key="6">
    <source>
        <dbReference type="EMBL" id="ODS32996.1"/>
    </source>
</evidence>
<dbReference type="Pfam" id="PF12564">
    <property type="entry name" value="TypeIII_RM_meth"/>
    <property type="match status" value="1"/>
</dbReference>
<accession>A0A1E3XBK0</accession>
<evidence type="ECO:0000313" key="7">
    <source>
        <dbReference type="Proteomes" id="UP000094056"/>
    </source>
</evidence>
<gene>
    <name evidence="6" type="ORF">SCARUB_01873</name>
</gene>
<dbReference type="SUPFAM" id="SSF53335">
    <property type="entry name" value="S-adenosyl-L-methionine-dependent methyltransferases"/>
    <property type="match status" value="1"/>
</dbReference>
<evidence type="ECO:0000256" key="2">
    <source>
        <dbReference type="ARBA" id="ARBA00022603"/>
    </source>
</evidence>
<proteinExistence type="inferred from homology"/>
<dbReference type="Gene3D" id="3.40.50.150">
    <property type="entry name" value="Vaccinia Virus protein VP39"/>
    <property type="match status" value="1"/>
</dbReference>
<protein>
    <submittedName>
        <fullName evidence="6">Adenine specific DNA methylase</fullName>
    </submittedName>
</protein>
<sequence length="667" mass="77432">MENLLDNLKSLLQKDERLVSARPVEYVSYSTGEGEPRRTGSAVQRGELLKNKIIELALNLDKGLIKLLLSDKKMKEVFFVEVDKTLVFDKDKFMRFVSNKQFLPDSYTAFKNKIGLTLVDDYLSEKKEVVLSWPYKDCVLEGGMTKEDQKRDEIFWNETLAPDEISRLFDSKVFTNVKRIDKNGEHSLCHSPKSGNLFRTNEYGDIKDNLIIKGNNLLALHSLKKRFLGKVKLIYIDPPYNPDSPANTFAYNNNFNESTWLTFMKNRLEVAKDLLTKDGVMIVAIDENEQAPLSVLMREIFKEHEIHCITIVHNPRGVQGTNFSYVHEYALFVIPKGIKSVGDRKIKSEEIAWSNFRNWGGESLRKDAKNCFYPIIIENDEVVGFGEVLPENKHSDSQTEKHGRKFYVYPIDGQGVERKWRYARQSVEDVKHLLRTKKTKYGYEIEIGKDFGVYRTVWQDARYDANEYGTKLVKSLVPTCKFDFPKSLWNVYDCLYAILADDKNAIVLDFFAGSGTTAHAVLELNKDGGNRNFILVEQMDYVHDCTVPRVKKVLELHGLRDSFAYLELMKWNENFVEKIRKAKTKEEFKKIWEAMKKKAFLSYKVGIKQVDENAKDFANLSIEDQKRFLLECLDKNHLYVNYSEIDDEEYGVSIEYKKLNKEFYQSG</sequence>
<evidence type="ECO:0000259" key="4">
    <source>
        <dbReference type="Pfam" id="PF01555"/>
    </source>
</evidence>
<dbReference type="InterPro" id="IPR001091">
    <property type="entry name" value="RM_Methyltransferase"/>
</dbReference>
<reference evidence="6 7" key="1">
    <citation type="submission" date="2016-07" db="EMBL/GenBank/DDBJ databases">
        <title>Draft genome of Scalindua rubra, obtained from a brine-seawater interface in the Red Sea, sheds light on salt adaptation in anammox bacteria.</title>
        <authorList>
            <person name="Speth D.R."/>
            <person name="Lagkouvardos I."/>
            <person name="Wang Y."/>
            <person name="Qian P.-Y."/>
            <person name="Dutilh B.E."/>
            <person name="Jetten M.S."/>
        </authorList>
    </citation>
    <scope>NUCLEOTIDE SEQUENCE [LARGE SCALE GENOMIC DNA]</scope>
    <source>
        <strain evidence="6">BSI-1</strain>
    </source>
</reference>
<comment type="similarity">
    <text evidence="1">Belongs to the N(4)/N(6)-methyltransferase family.</text>
</comment>
<dbReference type="PATRIC" id="fig|1872076.5.peg.2203"/>
<dbReference type="GO" id="GO:0003677">
    <property type="term" value="F:DNA binding"/>
    <property type="evidence" value="ECO:0007669"/>
    <property type="project" value="InterPro"/>
</dbReference>
<dbReference type="GO" id="GO:0008170">
    <property type="term" value="F:N-methyltransferase activity"/>
    <property type="evidence" value="ECO:0007669"/>
    <property type="project" value="InterPro"/>
</dbReference>
<dbReference type="InterPro" id="IPR029063">
    <property type="entry name" value="SAM-dependent_MTases_sf"/>
</dbReference>
<evidence type="ECO:0000256" key="1">
    <source>
        <dbReference type="ARBA" id="ARBA00006594"/>
    </source>
</evidence>
<dbReference type="Pfam" id="PF01555">
    <property type="entry name" value="N6_N4_Mtase"/>
    <property type="match status" value="1"/>
</dbReference>
<dbReference type="AlphaFoldDB" id="A0A1E3XBK0"/>
<dbReference type="PRINTS" id="PR00508">
    <property type="entry name" value="S21N4MTFRASE"/>
</dbReference>